<evidence type="ECO:0000313" key="2">
    <source>
        <dbReference type="Proteomes" id="UP000602050"/>
    </source>
</evidence>
<name>A0A8J2XFV1_9BACI</name>
<sequence length="125" mass="14514">MPRKKRSTVSTDTLDFLRKNVYNVTDITRQKKLSEILDLYSGKVTDEVFVVQNGKKRNAQAVIVDLEYFKELLSIKEEVEQAFDQVLFEEASKRVNHEANLGLSEVFDEEDIDVDSLLEQLEEEE</sequence>
<keyword evidence="2" id="KW-1185">Reference proteome</keyword>
<accession>A0A8J2XFV1</accession>
<dbReference type="Proteomes" id="UP000602050">
    <property type="component" value="Unassembled WGS sequence"/>
</dbReference>
<dbReference type="AlphaFoldDB" id="A0A8J2XFV1"/>
<gene>
    <name evidence="1" type="ORF">GCM10010978_22160</name>
</gene>
<proteinExistence type="predicted"/>
<evidence type="ECO:0000313" key="1">
    <source>
        <dbReference type="EMBL" id="GFZ80686.1"/>
    </source>
</evidence>
<organism evidence="1 2">
    <name type="scientific">Compostibacillus humi</name>
    <dbReference type="NCBI Taxonomy" id="1245525"/>
    <lineage>
        <taxon>Bacteria</taxon>
        <taxon>Bacillati</taxon>
        <taxon>Bacillota</taxon>
        <taxon>Bacilli</taxon>
        <taxon>Bacillales</taxon>
        <taxon>Bacillaceae</taxon>
        <taxon>Compostibacillus</taxon>
    </lineage>
</organism>
<comment type="caution">
    <text evidence="1">The sequence shown here is derived from an EMBL/GenBank/DDBJ whole genome shotgun (WGS) entry which is preliminary data.</text>
</comment>
<dbReference type="EMBL" id="BMEV01000042">
    <property type="protein sequence ID" value="GFZ80686.1"/>
    <property type="molecule type" value="Genomic_DNA"/>
</dbReference>
<reference evidence="1" key="2">
    <citation type="submission" date="2020-09" db="EMBL/GenBank/DDBJ databases">
        <authorList>
            <person name="Sun Q."/>
            <person name="Zhou Y."/>
        </authorList>
    </citation>
    <scope>NUCLEOTIDE SEQUENCE</scope>
    <source>
        <strain evidence="1">CGMCC 1.12360</strain>
    </source>
</reference>
<protein>
    <recommendedName>
        <fullName evidence="3">Antitoxin</fullName>
    </recommendedName>
</protein>
<reference evidence="1" key="1">
    <citation type="journal article" date="2014" name="Int. J. Syst. Evol. Microbiol.">
        <title>Complete genome sequence of Corynebacterium casei LMG S-19264T (=DSM 44701T), isolated from a smear-ripened cheese.</title>
        <authorList>
            <consortium name="US DOE Joint Genome Institute (JGI-PGF)"/>
            <person name="Walter F."/>
            <person name="Albersmeier A."/>
            <person name="Kalinowski J."/>
            <person name="Ruckert C."/>
        </authorList>
    </citation>
    <scope>NUCLEOTIDE SEQUENCE</scope>
    <source>
        <strain evidence="1">CGMCC 1.12360</strain>
    </source>
</reference>
<dbReference type="RefSeq" id="WP_229733638.1">
    <property type="nucleotide sequence ID" value="NZ_BMEV01000042.1"/>
</dbReference>
<evidence type="ECO:0008006" key="3">
    <source>
        <dbReference type="Google" id="ProtNLM"/>
    </source>
</evidence>